<sequence length="161" mass="17938">MAVSTIPEGYHTVTPYLIVDDASAAIDFYQRAFGAHELFRLPMKDASGRDRVGHAEIRIGDCNLMLSDEWPDMQALGPTARGGTTVSFMVYGDDVDRAYQQALDAGATAERPVKDEFWGDRMGSVIDPYGHKWTLATHIEDVPPEEMEKRMKAWSEQQQGG</sequence>
<dbReference type="Gene3D" id="3.30.720.110">
    <property type="match status" value="1"/>
</dbReference>
<dbReference type="PROSITE" id="PS51819">
    <property type="entry name" value="VOC"/>
    <property type="match status" value="1"/>
</dbReference>
<dbReference type="RefSeq" id="WP_215218665.1">
    <property type="nucleotide sequence ID" value="NZ_OU015430.1"/>
</dbReference>
<reference evidence="2 3" key="1">
    <citation type="submission" date="2021-04" db="EMBL/GenBank/DDBJ databases">
        <authorList>
            <person name="Rodrigo-Torres L."/>
            <person name="Arahal R. D."/>
            <person name="Lucena T."/>
        </authorList>
    </citation>
    <scope>NUCLEOTIDE SEQUENCE [LARGE SCALE GENOMIC DNA]</scope>
    <source>
        <strain evidence="2 3">CECT 30171</strain>
    </source>
</reference>
<dbReference type="Proteomes" id="UP000680116">
    <property type="component" value="Chromosome"/>
</dbReference>
<organism evidence="2 3">
    <name type="scientific">Novilysobacter luteus</name>
    <dbReference type="NCBI Taxonomy" id="2822368"/>
    <lineage>
        <taxon>Bacteria</taxon>
        <taxon>Pseudomonadati</taxon>
        <taxon>Pseudomonadota</taxon>
        <taxon>Gammaproteobacteria</taxon>
        <taxon>Lysobacterales</taxon>
        <taxon>Lysobacteraceae</taxon>
        <taxon>Novilysobacter</taxon>
    </lineage>
</organism>
<dbReference type="PANTHER" id="PTHR34109">
    <property type="entry name" value="BNAUNNG04460D PROTEIN-RELATED"/>
    <property type="match status" value="1"/>
</dbReference>
<gene>
    <name evidence="2" type="ORF">LYB30171_02148</name>
</gene>
<proteinExistence type="predicted"/>
<accession>A0ABM8UHG7</accession>
<keyword evidence="3" id="KW-1185">Reference proteome</keyword>
<dbReference type="SUPFAM" id="SSF54593">
    <property type="entry name" value="Glyoxalase/Bleomycin resistance protein/Dihydroxybiphenyl dioxygenase"/>
    <property type="match status" value="1"/>
</dbReference>
<feature type="domain" description="VOC" evidence="1">
    <location>
        <begin position="9"/>
        <end position="138"/>
    </location>
</feature>
<evidence type="ECO:0000313" key="3">
    <source>
        <dbReference type="Proteomes" id="UP000680116"/>
    </source>
</evidence>
<evidence type="ECO:0000259" key="1">
    <source>
        <dbReference type="PROSITE" id="PS51819"/>
    </source>
</evidence>
<dbReference type="InterPro" id="IPR004360">
    <property type="entry name" value="Glyas_Fos-R_dOase_dom"/>
</dbReference>
<dbReference type="EMBL" id="OU015430">
    <property type="protein sequence ID" value="CAG4976322.1"/>
    <property type="molecule type" value="Genomic_DNA"/>
</dbReference>
<dbReference type="InterPro" id="IPR037523">
    <property type="entry name" value="VOC_core"/>
</dbReference>
<dbReference type="InterPro" id="IPR029068">
    <property type="entry name" value="Glyas_Bleomycin-R_OHBP_Dase"/>
</dbReference>
<protein>
    <recommendedName>
        <fullName evidence="1">VOC domain-containing protein</fullName>
    </recommendedName>
</protein>
<name>A0ABM8UHG7_9GAMM</name>
<dbReference type="PANTHER" id="PTHR34109:SF1">
    <property type="entry name" value="VOC DOMAIN-CONTAINING PROTEIN"/>
    <property type="match status" value="1"/>
</dbReference>
<dbReference type="Pfam" id="PF00903">
    <property type="entry name" value="Glyoxalase"/>
    <property type="match status" value="1"/>
</dbReference>
<dbReference type="CDD" id="cd07246">
    <property type="entry name" value="VOC_like"/>
    <property type="match status" value="1"/>
</dbReference>
<dbReference type="Gene3D" id="3.30.720.120">
    <property type="match status" value="1"/>
</dbReference>
<evidence type="ECO:0000313" key="2">
    <source>
        <dbReference type="EMBL" id="CAG4976322.1"/>
    </source>
</evidence>